<evidence type="ECO:0000256" key="18">
    <source>
        <dbReference type="ARBA" id="ARBA00023136"/>
    </source>
</evidence>
<evidence type="ECO:0000256" key="1">
    <source>
        <dbReference type="ARBA" id="ARBA00001946"/>
    </source>
</evidence>
<dbReference type="PROSITE" id="PS01069">
    <property type="entry name" value="DAGK_PROKAR"/>
    <property type="match status" value="1"/>
</dbReference>
<dbReference type="EC" id="2.7.1.107" evidence="4"/>
<evidence type="ECO:0000256" key="2">
    <source>
        <dbReference type="ARBA" id="ARBA00004429"/>
    </source>
</evidence>
<dbReference type="PANTHER" id="PTHR34299">
    <property type="entry name" value="DIACYLGLYCEROL KINASE"/>
    <property type="match status" value="1"/>
</dbReference>
<name>A0A3B0Z619_9ZZZZ</name>
<dbReference type="GO" id="GO:0005524">
    <property type="term" value="F:ATP binding"/>
    <property type="evidence" value="ECO:0007669"/>
    <property type="project" value="UniProtKB-KW"/>
</dbReference>
<dbReference type="GO" id="GO:0005886">
    <property type="term" value="C:plasma membrane"/>
    <property type="evidence" value="ECO:0007669"/>
    <property type="project" value="UniProtKB-SubCell"/>
</dbReference>
<dbReference type="CDD" id="cd14264">
    <property type="entry name" value="DAGK_IM"/>
    <property type="match status" value="1"/>
</dbReference>
<evidence type="ECO:0000256" key="12">
    <source>
        <dbReference type="ARBA" id="ARBA00022741"/>
    </source>
</evidence>
<evidence type="ECO:0000256" key="15">
    <source>
        <dbReference type="ARBA" id="ARBA00022842"/>
    </source>
</evidence>
<keyword evidence="19" id="KW-0594">Phospholipid biosynthesis</keyword>
<evidence type="ECO:0000256" key="16">
    <source>
        <dbReference type="ARBA" id="ARBA00022989"/>
    </source>
</evidence>
<dbReference type="PANTHER" id="PTHR34299:SF1">
    <property type="entry name" value="DIACYLGLYCEROL KINASE"/>
    <property type="match status" value="1"/>
</dbReference>
<keyword evidence="13 23" id="KW-0418">Kinase</keyword>
<keyword evidence="16 22" id="KW-1133">Transmembrane helix</keyword>
<keyword evidence="14" id="KW-0067">ATP-binding</keyword>
<dbReference type="Gene3D" id="1.10.287.3610">
    <property type="match status" value="1"/>
</dbReference>
<dbReference type="Pfam" id="PF01219">
    <property type="entry name" value="DAGK_prokar"/>
    <property type="match status" value="1"/>
</dbReference>
<dbReference type="InterPro" id="IPR036945">
    <property type="entry name" value="DAGK_sf"/>
</dbReference>
<sequence length="134" mass="14314">MYVPRVNWILCGNPVSKPGKKGLARVIAATGYSVAGLKAAFKHEAAFRQELALLLILVPLALWLGQSGVERALLIGSLLLVLIVELVNSAIEAVVDRFGGELHELSGRAKDIASAAVFIALINVFVVWLLVMIG</sequence>
<accession>A0A3B0Z619</accession>
<keyword evidence="9 23" id="KW-0808">Transferase</keyword>
<comment type="subcellular location">
    <subcellularLocation>
        <location evidence="2">Cell inner membrane</location>
        <topology evidence="2">Multi-pass membrane protein</topology>
    </subcellularLocation>
</comment>
<dbReference type="GO" id="GO:0004143">
    <property type="term" value="F:ATP-dependent diacylglycerol kinase activity"/>
    <property type="evidence" value="ECO:0007669"/>
    <property type="project" value="UniProtKB-EC"/>
</dbReference>
<keyword evidence="6" id="KW-1003">Cell membrane</keyword>
<feature type="transmembrane region" description="Helical" evidence="22">
    <location>
        <begin position="51"/>
        <end position="66"/>
    </location>
</feature>
<evidence type="ECO:0000256" key="13">
    <source>
        <dbReference type="ARBA" id="ARBA00022777"/>
    </source>
</evidence>
<protein>
    <recommendedName>
        <fullName evidence="5">Diacylglycerol kinase</fullName>
        <ecNumber evidence="4">2.7.1.107</ecNumber>
    </recommendedName>
    <alternativeName>
        <fullName evidence="21">Diglyceride kinase</fullName>
    </alternativeName>
</protein>
<keyword evidence="17" id="KW-0443">Lipid metabolism</keyword>
<reference evidence="23" key="1">
    <citation type="submission" date="2018-06" db="EMBL/GenBank/DDBJ databases">
        <authorList>
            <person name="Zhirakovskaya E."/>
        </authorList>
    </citation>
    <scope>NUCLEOTIDE SEQUENCE</scope>
</reference>
<evidence type="ECO:0000256" key="5">
    <source>
        <dbReference type="ARBA" id="ARBA00017575"/>
    </source>
</evidence>
<dbReference type="InterPro" id="IPR000829">
    <property type="entry name" value="DAGK"/>
</dbReference>
<evidence type="ECO:0000256" key="8">
    <source>
        <dbReference type="ARBA" id="ARBA00022519"/>
    </source>
</evidence>
<keyword evidence="10 22" id="KW-0812">Transmembrane</keyword>
<evidence type="ECO:0000256" key="3">
    <source>
        <dbReference type="ARBA" id="ARBA00005967"/>
    </source>
</evidence>
<keyword evidence="18 22" id="KW-0472">Membrane</keyword>
<evidence type="ECO:0000256" key="7">
    <source>
        <dbReference type="ARBA" id="ARBA00022516"/>
    </source>
</evidence>
<keyword evidence="7" id="KW-0444">Lipid biosynthesis</keyword>
<evidence type="ECO:0000256" key="17">
    <source>
        <dbReference type="ARBA" id="ARBA00023098"/>
    </source>
</evidence>
<evidence type="ECO:0000256" key="9">
    <source>
        <dbReference type="ARBA" id="ARBA00022679"/>
    </source>
</evidence>
<evidence type="ECO:0000256" key="20">
    <source>
        <dbReference type="ARBA" id="ARBA00023264"/>
    </source>
</evidence>
<evidence type="ECO:0000256" key="6">
    <source>
        <dbReference type="ARBA" id="ARBA00022475"/>
    </source>
</evidence>
<evidence type="ECO:0000256" key="22">
    <source>
        <dbReference type="SAM" id="Phobius"/>
    </source>
</evidence>
<dbReference type="EMBL" id="UOFQ01000002">
    <property type="protein sequence ID" value="VAW84440.1"/>
    <property type="molecule type" value="Genomic_DNA"/>
</dbReference>
<comment type="cofactor">
    <cofactor evidence="1">
        <name>Mg(2+)</name>
        <dbReference type="ChEBI" id="CHEBI:18420"/>
    </cofactor>
</comment>
<organism evidence="23">
    <name type="scientific">hydrothermal vent metagenome</name>
    <dbReference type="NCBI Taxonomy" id="652676"/>
    <lineage>
        <taxon>unclassified sequences</taxon>
        <taxon>metagenomes</taxon>
        <taxon>ecological metagenomes</taxon>
    </lineage>
</organism>
<keyword evidence="11" id="KW-0479">Metal-binding</keyword>
<evidence type="ECO:0000313" key="23">
    <source>
        <dbReference type="EMBL" id="VAW84440.1"/>
    </source>
</evidence>
<evidence type="ECO:0000256" key="10">
    <source>
        <dbReference type="ARBA" id="ARBA00022692"/>
    </source>
</evidence>
<keyword evidence="12" id="KW-0547">Nucleotide-binding</keyword>
<feature type="transmembrane region" description="Helical" evidence="22">
    <location>
        <begin position="72"/>
        <end position="91"/>
    </location>
</feature>
<keyword evidence="8" id="KW-0997">Cell inner membrane</keyword>
<dbReference type="GO" id="GO:0046872">
    <property type="term" value="F:metal ion binding"/>
    <property type="evidence" value="ECO:0007669"/>
    <property type="project" value="UniProtKB-KW"/>
</dbReference>
<dbReference type="AlphaFoldDB" id="A0A3B0Z619"/>
<keyword evidence="15" id="KW-0460">Magnesium</keyword>
<dbReference type="GO" id="GO:0006654">
    <property type="term" value="P:phosphatidic acid biosynthetic process"/>
    <property type="evidence" value="ECO:0007669"/>
    <property type="project" value="InterPro"/>
</dbReference>
<gene>
    <name evidence="23" type="ORF">MNBD_GAMMA17-162</name>
</gene>
<evidence type="ECO:0000256" key="11">
    <source>
        <dbReference type="ARBA" id="ARBA00022723"/>
    </source>
</evidence>
<evidence type="ECO:0000256" key="14">
    <source>
        <dbReference type="ARBA" id="ARBA00022840"/>
    </source>
</evidence>
<evidence type="ECO:0000256" key="4">
    <source>
        <dbReference type="ARBA" id="ARBA00012133"/>
    </source>
</evidence>
<keyword evidence="20" id="KW-1208">Phospholipid metabolism</keyword>
<dbReference type="InterPro" id="IPR033718">
    <property type="entry name" value="DAGK_prok"/>
</dbReference>
<proteinExistence type="inferred from homology"/>
<feature type="transmembrane region" description="Helical" evidence="22">
    <location>
        <begin position="112"/>
        <end position="133"/>
    </location>
</feature>
<evidence type="ECO:0000256" key="19">
    <source>
        <dbReference type="ARBA" id="ARBA00023209"/>
    </source>
</evidence>
<comment type="similarity">
    <text evidence="3">Belongs to the bacterial diacylglycerol kinase family.</text>
</comment>
<evidence type="ECO:0000256" key="21">
    <source>
        <dbReference type="ARBA" id="ARBA00031546"/>
    </source>
</evidence>